<name>A0ACA9K150_9GLOM</name>
<proteinExistence type="predicted"/>
<keyword evidence="2" id="KW-1185">Reference proteome</keyword>
<accession>A0ACA9K150</accession>
<sequence>MSDLSRNFTPSTGYYTLVVGDKTFKLSTRALYSDAPNHFTHVFSSSLEEAMTKTMYIERDPVIFSDIVTAAPLIATPPALPPPILDRDPELFADILRYLQGYDIKIKDEVHRQNLLKDSRFYHLKGLTEKLLASTLTVNGFAKDEGARNEILFQLRDIRLSSIFLSENKNDEMLMDKGNVIPAEKIGHVMYKNKEGAVHALLVEVHNLHLICHYTTLQSPLTASTTPTGPTTPRITANRMSPIRLEVELALSEQDTKKLRDIAKSIKASEDIVTAIQTPDACAFEIDGIKVSLDALNNVDKLSHLIKVDDRGSRHLTLFVTKSILKLLVNNGKVEMELLKCESFSSERGFNGRREFLPSNKRVCL</sequence>
<dbReference type="EMBL" id="CAJVPT010000539">
    <property type="protein sequence ID" value="CAG8446109.1"/>
    <property type="molecule type" value="Genomic_DNA"/>
</dbReference>
<organism evidence="1 2">
    <name type="scientific">Acaulospora colombiana</name>
    <dbReference type="NCBI Taxonomy" id="27376"/>
    <lineage>
        <taxon>Eukaryota</taxon>
        <taxon>Fungi</taxon>
        <taxon>Fungi incertae sedis</taxon>
        <taxon>Mucoromycota</taxon>
        <taxon>Glomeromycotina</taxon>
        <taxon>Glomeromycetes</taxon>
        <taxon>Diversisporales</taxon>
        <taxon>Acaulosporaceae</taxon>
        <taxon>Acaulospora</taxon>
    </lineage>
</organism>
<gene>
    <name evidence="1" type="ORF">ACOLOM_LOCUS518</name>
</gene>
<evidence type="ECO:0000313" key="1">
    <source>
        <dbReference type="EMBL" id="CAG8446109.1"/>
    </source>
</evidence>
<evidence type="ECO:0000313" key="2">
    <source>
        <dbReference type="Proteomes" id="UP000789525"/>
    </source>
</evidence>
<dbReference type="Proteomes" id="UP000789525">
    <property type="component" value="Unassembled WGS sequence"/>
</dbReference>
<protein>
    <submittedName>
        <fullName evidence="1">3519_t:CDS:1</fullName>
    </submittedName>
</protein>
<comment type="caution">
    <text evidence="1">The sequence shown here is derived from an EMBL/GenBank/DDBJ whole genome shotgun (WGS) entry which is preliminary data.</text>
</comment>
<reference evidence="1" key="1">
    <citation type="submission" date="2021-06" db="EMBL/GenBank/DDBJ databases">
        <authorList>
            <person name="Kallberg Y."/>
            <person name="Tangrot J."/>
            <person name="Rosling A."/>
        </authorList>
    </citation>
    <scope>NUCLEOTIDE SEQUENCE</scope>
    <source>
        <strain evidence="1">CL356</strain>
    </source>
</reference>